<dbReference type="InterPro" id="IPR000454">
    <property type="entry name" value="ATP_synth_F0_csu"/>
</dbReference>
<keyword evidence="12" id="KW-1003">Cell membrane</keyword>
<dbReference type="InterPro" id="IPR020537">
    <property type="entry name" value="ATP_synth_F0_csu_DDCD_BS"/>
</dbReference>
<gene>
    <name evidence="12 15" type="primary">atpE</name>
    <name evidence="15" type="ORF">NCTC10179_00748</name>
</gene>
<protein>
    <recommendedName>
        <fullName evidence="12">ATP synthase subunit c</fullName>
    </recommendedName>
    <alternativeName>
        <fullName evidence="12">ATP synthase F(0) sector subunit c</fullName>
    </alternativeName>
    <alternativeName>
        <fullName evidence="12">F-type ATPase subunit c</fullName>
        <shortName evidence="12">F-ATPase subunit c</shortName>
    </alternativeName>
    <alternativeName>
        <fullName evidence="12">Lipid-binding protein</fullName>
    </alternativeName>
</protein>
<keyword evidence="5 12" id="KW-0812">Transmembrane</keyword>
<evidence type="ECO:0000313" key="15">
    <source>
        <dbReference type="EMBL" id="VEU76552.1"/>
    </source>
</evidence>
<dbReference type="RefSeq" id="WP_036435353.1">
    <property type="nucleotide sequence ID" value="NZ_LR215039.1"/>
</dbReference>
<keyword evidence="9 12" id="KW-0446">Lipid-binding</keyword>
<feature type="transmembrane region" description="Helical" evidence="12">
    <location>
        <begin position="85"/>
        <end position="110"/>
    </location>
</feature>
<comment type="function">
    <text evidence="12">Key component of the F(0) channel; it plays a direct role in translocation across the membrane. A homomeric c-ring of between 10-14 subunits forms the central stalk rotor element with the F(1) delta and epsilon subunits.</text>
</comment>
<dbReference type="HAMAP" id="MF_01396">
    <property type="entry name" value="ATP_synth_c_bact"/>
    <property type="match status" value="1"/>
</dbReference>
<evidence type="ECO:0000256" key="7">
    <source>
        <dbReference type="ARBA" id="ARBA00022989"/>
    </source>
</evidence>
<dbReference type="PRINTS" id="PR00124">
    <property type="entry name" value="ATPASEC"/>
</dbReference>
<sequence length="113" mass="11403">MLENITKLLEETTNAATTSTAATTATTTTEKASSGPSIGLGLVAIGAGAAMIGAMGSAMGQGYAGGKAVEAISRNPEVEKKVRNMFIIVAAISESAAIYCLVIAFLLFFLGGK</sequence>
<evidence type="ECO:0000256" key="12">
    <source>
        <dbReference type="HAMAP-Rule" id="MF_01396"/>
    </source>
</evidence>
<organism evidence="15 16">
    <name type="scientific">Mycoplasmopsis columboralis</name>
    <dbReference type="NCBI Taxonomy" id="171282"/>
    <lineage>
        <taxon>Bacteria</taxon>
        <taxon>Bacillati</taxon>
        <taxon>Mycoplasmatota</taxon>
        <taxon>Mycoplasmoidales</taxon>
        <taxon>Metamycoplasmataceae</taxon>
        <taxon>Mycoplasmopsis</taxon>
    </lineage>
</organism>
<evidence type="ECO:0000256" key="9">
    <source>
        <dbReference type="ARBA" id="ARBA00023121"/>
    </source>
</evidence>
<dbReference type="SUPFAM" id="SSF81333">
    <property type="entry name" value="F1F0 ATP synthase subunit C"/>
    <property type="match status" value="1"/>
</dbReference>
<evidence type="ECO:0000259" key="14">
    <source>
        <dbReference type="Pfam" id="PF00137"/>
    </source>
</evidence>
<dbReference type="GO" id="GO:0046933">
    <property type="term" value="F:proton-transporting ATP synthase activity, rotational mechanism"/>
    <property type="evidence" value="ECO:0007669"/>
    <property type="project" value="UniProtKB-UniRule"/>
</dbReference>
<keyword evidence="10 12" id="KW-0472">Membrane</keyword>
<evidence type="ECO:0000256" key="3">
    <source>
        <dbReference type="ARBA" id="ARBA00022448"/>
    </source>
</evidence>
<dbReference type="Gene3D" id="1.20.120.610">
    <property type="entry name" value="lithium bound rotor ring of v- atpase"/>
    <property type="match status" value="1"/>
</dbReference>
<dbReference type="Proteomes" id="UP000289497">
    <property type="component" value="Chromosome"/>
</dbReference>
<comment type="similarity">
    <text evidence="2 12">Belongs to the ATPase C chain family.</text>
</comment>
<feature type="site" description="Reversibly protonated during proton transport" evidence="12">
    <location>
        <position position="94"/>
    </location>
</feature>
<feature type="domain" description="V-ATPase proteolipid subunit C-like" evidence="14">
    <location>
        <begin position="45"/>
        <end position="107"/>
    </location>
</feature>
<dbReference type="GO" id="GO:0045259">
    <property type="term" value="C:proton-transporting ATP synthase complex"/>
    <property type="evidence" value="ECO:0007669"/>
    <property type="project" value="UniProtKB-KW"/>
</dbReference>
<feature type="region of interest" description="Disordered" evidence="13">
    <location>
        <begin position="16"/>
        <end position="36"/>
    </location>
</feature>
<accession>A0A449B7J3</accession>
<evidence type="ECO:0000256" key="5">
    <source>
        <dbReference type="ARBA" id="ARBA00022692"/>
    </source>
</evidence>
<dbReference type="Pfam" id="PF00137">
    <property type="entry name" value="ATP-synt_C"/>
    <property type="match status" value="1"/>
</dbReference>
<proteinExistence type="inferred from homology"/>
<dbReference type="GO" id="GO:0033177">
    <property type="term" value="C:proton-transporting two-sector ATPase complex, proton-transporting domain"/>
    <property type="evidence" value="ECO:0007669"/>
    <property type="project" value="InterPro"/>
</dbReference>
<evidence type="ECO:0000256" key="13">
    <source>
        <dbReference type="SAM" id="MobiDB-lite"/>
    </source>
</evidence>
<keyword evidence="8 12" id="KW-0406">Ion transport</keyword>
<feature type="transmembrane region" description="Helical" evidence="12">
    <location>
        <begin position="38"/>
        <end position="64"/>
    </location>
</feature>
<dbReference type="NCBIfam" id="TIGR01260">
    <property type="entry name" value="ATP_synt_c"/>
    <property type="match status" value="1"/>
</dbReference>
<evidence type="ECO:0000256" key="6">
    <source>
        <dbReference type="ARBA" id="ARBA00022781"/>
    </source>
</evidence>
<dbReference type="AlphaFoldDB" id="A0A449B7J3"/>
<keyword evidence="15" id="KW-0378">Hydrolase</keyword>
<keyword evidence="6 12" id="KW-0375">Hydrogen ion transport</keyword>
<reference evidence="15 16" key="1">
    <citation type="submission" date="2019-01" db="EMBL/GenBank/DDBJ databases">
        <authorList>
            <consortium name="Pathogen Informatics"/>
        </authorList>
    </citation>
    <scope>NUCLEOTIDE SEQUENCE [LARGE SCALE GENOMIC DNA]</scope>
    <source>
        <strain evidence="15 16">NCTC10179</strain>
    </source>
</reference>
<evidence type="ECO:0000256" key="8">
    <source>
        <dbReference type="ARBA" id="ARBA00023065"/>
    </source>
</evidence>
<evidence type="ECO:0000313" key="16">
    <source>
        <dbReference type="Proteomes" id="UP000289497"/>
    </source>
</evidence>
<comment type="function">
    <text evidence="12">F(1)F(0) ATP synthase produces ATP from ADP in the presence of a proton or sodium gradient. F-type ATPases consist of two structural domains, F(1) containing the extramembraneous catalytic core and F(0) containing the membrane proton channel, linked together by a central stalk and a peripheral stalk. During catalysis, ATP synthesis in the catalytic domain of F(1) is coupled via a rotary mechanism of the central stalk subunits to proton translocation.</text>
</comment>
<name>A0A449B7J3_9BACT</name>
<evidence type="ECO:0000256" key="1">
    <source>
        <dbReference type="ARBA" id="ARBA00004141"/>
    </source>
</evidence>
<keyword evidence="16" id="KW-1185">Reference proteome</keyword>
<dbReference type="InterPro" id="IPR002379">
    <property type="entry name" value="ATPase_proteolipid_c-like_dom"/>
</dbReference>
<feature type="compositionally biased region" description="Low complexity" evidence="13">
    <location>
        <begin position="16"/>
        <end position="29"/>
    </location>
</feature>
<dbReference type="InterPro" id="IPR035921">
    <property type="entry name" value="F/V-ATP_Csub_sf"/>
</dbReference>
<dbReference type="PANTHER" id="PTHR10031:SF0">
    <property type="entry name" value="ATPASE PROTEIN 9"/>
    <property type="match status" value="1"/>
</dbReference>
<dbReference type="CDD" id="cd18184">
    <property type="entry name" value="ATP-synt_Fo_c_NaATPase"/>
    <property type="match status" value="1"/>
</dbReference>
<dbReference type="GO" id="GO:0005886">
    <property type="term" value="C:plasma membrane"/>
    <property type="evidence" value="ECO:0007669"/>
    <property type="project" value="UniProtKB-SubCell"/>
</dbReference>
<evidence type="ECO:0000256" key="2">
    <source>
        <dbReference type="ARBA" id="ARBA00006704"/>
    </source>
</evidence>
<dbReference type="PANTHER" id="PTHR10031">
    <property type="entry name" value="ATP SYNTHASE LIPID-BINDING PROTEIN, MITOCHONDRIAL"/>
    <property type="match status" value="1"/>
</dbReference>
<dbReference type="EMBL" id="LR215039">
    <property type="protein sequence ID" value="VEU76552.1"/>
    <property type="molecule type" value="Genomic_DNA"/>
</dbReference>
<keyword evidence="11 12" id="KW-0066">ATP synthesis</keyword>
<dbReference type="KEGG" id="mcou:NCTC10179_00748"/>
<dbReference type="GO" id="GO:0016787">
    <property type="term" value="F:hydrolase activity"/>
    <property type="evidence" value="ECO:0007669"/>
    <property type="project" value="UniProtKB-KW"/>
</dbReference>
<keyword evidence="3 12" id="KW-0813">Transport</keyword>
<evidence type="ECO:0000256" key="10">
    <source>
        <dbReference type="ARBA" id="ARBA00023136"/>
    </source>
</evidence>
<evidence type="ECO:0000256" key="4">
    <source>
        <dbReference type="ARBA" id="ARBA00022547"/>
    </source>
</evidence>
<keyword evidence="4 12" id="KW-0138">CF(0)</keyword>
<dbReference type="InterPro" id="IPR005953">
    <property type="entry name" value="ATP_synth_csu_bac/chlpt"/>
</dbReference>
<dbReference type="GO" id="GO:0008289">
    <property type="term" value="F:lipid binding"/>
    <property type="evidence" value="ECO:0007669"/>
    <property type="project" value="UniProtKB-KW"/>
</dbReference>
<evidence type="ECO:0000256" key="11">
    <source>
        <dbReference type="ARBA" id="ARBA00023310"/>
    </source>
</evidence>
<dbReference type="PROSITE" id="PS00605">
    <property type="entry name" value="ATPASE_C"/>
    <property type="match status" value="1"/>
</dbReference>
<comment type="subcellular location">
    <subcellularLocation>
        <location evidence="12">Cell membrane</location>
        <topology evidence="12">Multi-pass membrane protein</topology>
    </subcellularLocation>
    <subcellularLocation>
        <location evidence="1">Membrane</location>
        <topology evidence="1">Multi-pass membrane protein</topology>
    </subcellularLocation>
</comment>
<keyword evidence="7 12" id="KW-1133">Transmembrane helix</keyword>